<dbReference type="Proteomes" id="UP000653305">
    <property type="component" value="Unassembled WGS sequence"/>
</dbReference>
<gene>
    <name evidence="1" type="ORF">PHJA_000868300</name>
</gene>
<accession>A0A830BK68</accession>
<evidence type="ECO:0000313" key="2">
    <source>
        <dbReference type="Proteomes" id="UP000653305"/>
    </source>
</evidence>
<evidence type="ECO:0000313" key="1">
    <source>
        <dbReference type="EMBL" id="GFP87246.1"/>
    </source>
</evidence>
<organism evidence="1 2">
    <name type="scientific">Phtheirospermum japonicum</name>
    <dbReference type="NCBI Taxonomy" id="374723"/>
    <lineage>
        <taxon>Eukaryota</taxon>
        <taxon>Viridiplantae</taxon>
        <taxon>Streptophyta</taxon>
        <taxon>Embryophyta</taxon>
        <taxon>Tracheophyta</taxon>
        <taxon>Spermatophyta</taxon>
        <taxon>Magnoliopsida</taxon>
        <taxon>eudicotyledons</taxon>
        <taxon>Gunneridae</taxon>
        <taxon>Pentapetalae</taxon>
        <taxon>asterids</taxon>
        <taxon>lamiids</taxon>
        <taxon>Lamiales</taxon>
        <taxon>Orobanchaceae</taxon>
        <taxon>Orobanchaceae incertae sedis</taxon>
        <taxon>Phtheirospermum</taxon>
    </lineage>
</organism>
<reference evidence="1" key="1">
    <citation type="submission" date="2020-07" db="EMBL/GenBank/DDBJ databases">
        <title>Ethylene signaling mediates host invasion by parasitic plants.</title>
        <authorList>
            <person name="Yoshida S."/>
        </authorList>
    </citation>
    <scope>NUCLEOTIDE SEQUENCE</scope>
    <source>
        <strain evidence="1">Okayama</strain>
    </source>
</reference>
<name>A0A830BK68_9LAMI</name>
<dbReference type="EMBL" id="BMAC01000140">
    <property type="protein sequence ID" value="GFP87246.1"/>
    <property type="molecule type" value="Genomic_DNA"/>
</dbReference>
<sequence length="164" mass="18650">MTFPYTDHFRISAFLSPSYVSMDRNSRAALFDGIEEGGIRASLSYSSHEINEQENDRALGGLQDRVNLLKRAIENGVEKWQDLFARIDQKLSQLDRIEDLLETLMRQKGLSSAGIAESASLLPAIHPVLCENIQELGDGDELLDLFQQPIRSQLRHHLARRQFQ</sequence>
<dbReference type="AlphaFoldDB" id="A0A830BK68"/>
<keyword evidence="2" id="KW-1185">Reference proteome</keyword>
<comment type="caution">
    <text evidence="1">The sequence shown here is derived from an EMBL/GenBank/DDBJ whole genome shotgun (WGS) entry which is preliminary data.</text>
</comment>
<proteinExistence type="predicted"/>
<protein>
    <submittedName>
        <fullName evidence="1">Bet1-like snare 1-1</fullName>
    </submittedName>
</protein>